<dbReference type="SUPFAM" id="SSF161098">
    <property type="entry name" value="MetI-like"/>
    <property type="match status" value="1"/>
</dbReference>
<keyword evidence="8 10" id="KW-1133">Transmembrane helix</keyword>
<evidence type="ECO:0000259" key="11">
    <source>
        <dbReference type="PROSITE" id="PS50928"/>
    </source>
</evidence>
<keyword evidence="6" id="KW-0592">Phosphate transport</keyword>
<dbReference type="PROSITE" id="PS50928">
    <property type="entry name" value="ABC_TM1"/>
    <property type="match status" value="1"/>
</dbReference>
<dbReference type="CDD" id="cd06261">
    <property type="entry name" value="TM_PBP2"/>
    <property type="match status" value="1"/>
</dbReference>
<evidence type="ECO:0000256" key="4">
    <source>
        <dbReference type="ARBA" id="ARBA00022448"/>
    </source>
</evidence>
<evidence type="ECO:0000313" key="13">
    <source>
        <dbReference type="Proteomes" id="UP001589793"/>
    </source>
</evidence>
<keyword evidence="13" id="KW-1185">Reference proteome</keyword>
<accession>A0ABV6RDB3</accession>
<feature type="transmembrane region" description="Helical" evidence="10">
    <location>
        <begin position="361"/>
        <end position="382"/>
    </location>
</feature>
<protein>
    <recommendedName>
        <fullName evidence="10">Phosphate transport system permease protein PstA</fullName>
    </recommendedName>
</protein>
<evidence type="ECO:0000256" key="2">
    <source>
        <dbReference type="ARBA" id="ARBA00004651"/>
    </source>
</evidence>
<dbReference type="InterPro" id="IPR051408">
    <property type="entry name" value="Phosphate_transprt_permease"/>
</dbReference>
<dbReference type="RefSeq" id="WP_376979880.1">
    <property type="nucleotide sequence ID" value="NZ_JBHLSV010000008.1"/>
</dbReference>
<comment type="caution">
    <text evidence="12">The sequence shown here is derived from an EMBL/GenBank/DDBJ whole genome shotgun (WGS) entry which is preliminary data.</text>
</comment>
<dbReference type="NCBIfam" id="TIGR00974">
    <property type="entry name" value="3a0107s02c"/>
    <property type="match status" value="1"/>
</dbReference>
<evidence type="ECO:0000256" key="9">
    <source>
        <dbReference type="ARBA" id="ARBA00023136"/>
    </source>
</evidence>
<organism evidence="12 13">
    <name type="scientific">Brachybacterium hainanense</name>
    <dbReference type="NCBI Taxonomy" id="1541174"/>
    <lineage>
        <taxon>Bacteria</taxon>
        <taxon>Bacillati</taxon>
        <taxon>Actinomycetota</taxon>
        <taxon>Actinomycetes</taxon>
        <taxon>Micrococcales</taxon>
        <taxon>Dermabacteraceae</taxon>
        <taxon>Brachybacterium</taxon>
    </lineage>
</organism>
<feature type="transmembrane region" description="Helical" evidence="10">
    <location>
        <begin position="34"/>
        <end position="67"/>
    </location>
</feature>
<evidence type="ECO:0000256" key="7">
    <source>
        <dbReference type="ARBA" id="ARBA00022692"/>
    </source>
</evidence>
<reference evidence="12 13" key="1">
    <citation type="submission" date="2024-09" db="EMBL/GenBank/DDBJ databases">
        <authorList>
            <person name="Sun Q."/>
            <person name="Mori K."/>
        </authorList>
    </citation>
    <scope>NUCLEOTIDE SEQUENCE [LARGE SCALE GENOMIC DNA]</scope>
    <source>
        <strain evidence="12 13">CICC 10874</strain>
    </source>
</reference>
<dbReference type="PANTHER" id="PTHR42922">
    <property type="entry name" value="PHOSPHATE TRANSPORT SYSTEM PERMEASE PROTEIN PSTA"/>
    <property type="match status" value="1"/>
</dbReference>
<dbReference type="InterPro" id="IPR005672">
    <property type="entry name" value="Phosphate_PstA"/>
</dbReference>
<keyword evidence="7 10" id="KW-0812">Transmembrane</keyword>
<feature type="domain" description="ABC transmembrane type-1" evidence="11">
    <location>
        <begin position="148"/>
        <end position="379"/>
    </location>
</feature>
<dbReference type="Pfam" id="PF00528">
    <property type="entry name" value="BPD_transp_1"/>
    <property type="match status" value="1"/>
</dbReference>
<feature type="transmembrane region" description="Helical" evidence="10">
    <location>
        <begin position="147"/>
        <end position="177"/>
    </location>
</feature>
<dbReference type="EMBL" id="JBHLSV010000008">
    <property type="protein sequence ID" value="MFC0673943.1"/>
    <property type="molecule type" value="Genomic_DNA"/>
</dbReference>
<evidence type="ECO:0000256" key="8">
    <source>
        <dbReference type="ARBA" id="ARBA00022989"/>
    </source>
</evidence>
<evidence type="ECO:0000256" key="10">
    <source>
        <dbReference type="RuleBase" id="RU363043"/>
    </source>
</evidence>
<proteinExistence type="inferred from homology"/>
<comment type="similarity">
    <text evidence="3 10">Belongs to the binding-protein-dependent transport system permease family. CysTW subfamily.</text>
</comment>
<evidence type="ECO:0000256" key="6">
    <source>
        <dbReference type="ARBA" id="ARBA00022592"/>
    </source>
</evidence>
<keyword evidence="4" id="KW-0813">Transport</keyword>
<dbReference type="PANTHER" id="PTHR42922:SF1">
    <property type="entry name" value="PHOSPHATE TRANSPORT SYSTEM PERMEASE PROTEIN PSTA"/>
    <property type="match status" value="1"/>
</dbReference>
<evidence type="ECO:0000313" key="12">
    <source>
        <dbReference type="EMBL" id="MFC0673943.1"/>
    </source>
</evidence>
<feature type="transmembrane region" description="Helical" evidence="10">
    <location>
        <begin position="189"/>
        <end position="215"/>
    </location>
</feature>
<sequence>MSTSTVPADPRSAQPALLTGTATAERHLPAYHLLLTAAAAALLAVLVLALIGTVTVGGVVFLGYLLHLGIGYTYSRVREGRRWAKDRFVTLLVYGAFAVAMIPLVSLMWEVLSRGIGRIIGPVPLQFWTTDMAGVIGGMDSGGILHAIWGTVLITLGATLISVPIGLFTAIFLVEYARSGVLRVLGRGITFLVDVMTGIPSIVAGLFGLALFITITNDPGIRIGLMGSVALSVLMIPTVVRSSEEMLRLVPLELREAAYGLGVPKWLTIIKVVLRTSIAGLTTAVTLAVARVIGETAPLLLTVGTVLTVNTDMFDGRMQTLPTFINTQYRNGNAVCNSEVMTNPITQIQHACSTTVNYDRAWAAALTLILLVMLLNVFARLVSHYFSPKIGR</sequence>
<keyword evidence="5 10" id="KW-1003">Cell membrane</keyword>
<feature type="transmembrane region" description="Helical" evidence="10">
    <location>
        <begin position="88"/>
        <end position="109"/>
    </location>
</feature>
<comment type="subcellular location">
    <subcellularLocation>
        <location evidence="2 10">Cell membrane</location>
        <topology evidence="2 10">Multi-pass membrane protein</topology>
    </subcellularLocation>
</comment>
<dbReference type="InterPro" id="IPR000515">
    <property type="entry name" value="MetI-like"/>
</dbReference>
<dbReference type="InterPro" id="IPR035906">
    <property type="entry name" value="MetI-like_sf"/>
</dbReference>
<keyword evidence="9 10" id="KW-0472">Membrane</keyword>
<evidence type="ECO:0000256" key="5">
    <source>
        <dbReference type="ARBA" id="ARBA00022475"/>
    </source>
</evidence>
<comment type="function">
    <text evidence="1">Part of the binding-protein-dependent transport system for phosphate; probably responsible for the translocation of the substrate across the membrane.</text>
</comment>
<name>A0ABV6RDB3_9MICO</name>
<dbReference type="Gene3D" id="1.10.3720.10">
    <property type="entry name" value="MetI-like"/>
    <property type="match status" value="1"/>
</dbReference>
<evidence type="ECO:0000256" key="3">
    <source>
        <dbReference type="ARBA" id="ARBA00007069"/>
    </source>
</evidence>
<evidence type="ECO:0000256" key="1">
    <source>
        <dbReference type="ARBA" id="ARBA00003510"/>
    </source>
</evidence>
<dbReference type="Proteomes" id="UP001589793">
    <property type="component" value="Unassembled WGS sequence"/>
</dbReference>
<feature type="transmembrane region" description="Helical" evidence="10">
    <location>
        <begin position="221"/>
        <end position="240"/>
    </location>
</feature>
<gene>
    <name evidence="12" type="primary">pstA</name>
    <name evidence="12" type="ORF">ACFFF6_08235</name>
</gene>